<organism evidence="1 2">
    <name type="scientific">Tahibacter aquaticus</name>
    <dbReference type="NCBI Taxonomy" id="520092"/>
    <lineage>
        <taxon>Bacteria</taxon>
        <taxon>Pseudomonadati</taxon>
        <taxon>Pseudomonadota</taxon>
        <taxon>Gammaproteobacteria</taxon>
        <taxon>Lysobacterales</taxon>
        <taxon>Rhodanobacteraceae</taxon>
        <taxon>Tahibacter</taxon>
    </lineage>
</organism>
<sequence>MKRAASSEAALRRKRPAATAAVPALATRCAEAVAALKSHADPAARDGMRRYAIPNDKAFGVSMRDVQAVAKTLGRDHALAEALWQTDLYDARMLACYIDDPAAVTPAQMDRWMASVDNWAHCDTPCFVLFDRTPHAWKKVQQWAGKREEFVKRGAFALLASLTVHDKQAPDENYLHGLDLIEQAAGDERNFVKKAVNWALRSIGKRNSKLHAAAVAVAQRLAALPEATPRWIGKDALRELNSAAVKSRLAAKSRKAI</sequence>
<dbReference type="EMBL" id="SNZH01000012">
    <property type="protein sequence ID" value="TDR40811.1"/>
    <property type="molecule type" value="Genomic_DNA"/>
</dbReference>
<dbReference type="InterPro" id="IPR014825">
    <property type="entry name" value="DNA_alkylation"/>
</dbReference>
<dbReference type="Pfam" id="PF08713">
    <property type="entry name" value="DNA_alkylation"/>
    <property type="match status" value="1"/>
</dbReference>
<dbReference type="AlphaFoldDB" id="A0A4R6YRQ6"/>
<evidence type="ECO:0000313" key="1">
    <source>
        <dbReference type="EMBL" id="TDR40811.1"/>
    </source>
</evidence>
<accession>A0A4R6YRQ6</accession>
<name>A0A4R6YRQ6_9GAMM</name>
<dbReference type="InterPro" id="IPR016024">
    <property type="entry name" value="ARM-type_fold"/>
</dbReference>
<dbReference type="Gene3D" id="1.25.10.90">
    <property type="match status" value="1"/>
</dbReference>
<proteinExistence type="predicted"/>
<keyword evidence="2" id="KW-1185">Reference proteome</keyword>
<dbReference type="PANTHER" id="PTHR41291">
    <property type="entry name" value="DNA ALKYLATION REPAIR PROTEIN"/>
    <property type="match status" value="1"/>
</dbReference>
<evidence type="ECO:0000313" key="2">
    <source>
        <dbReference type="Proteomes" id="UP000295293"/>
    </source>
</evidence>
<dbReference type="PANTHER" id="PTHR41291:SF1">
    <property type="entry name" value="DNA ALKYLATION REPAIR PROTEIN"/>
    <property type="match status" value="1"/>
</dbReference>
<dbReference type="Proteomes" id="UP000295293">
    <property type="component" value="Unassembled WGS sequence"/>
</dbReference>
<dbReference type="CDD" id="cd06561">
    <property type="entry name" value="AlkD_like"/>
    <property type="match status" value="1"/>
</dbReference>
<gene>
    <name evidence="1" type="ORF">DFR29_112125</name>
</gene>
<dbReference type="RefSeq" id="WP_208113650.1">
    <property type="nucleotide sequence ID" value="NZ_SNZH01000012.1"/>
</dbReference>
<dbReference type="SUPFAM" id="SSF48371">
    <property type="entry name" value="ARM repeat"/>
    <property type="match status" value="1"/>
</dbReference>
<comment type="caution">
    <text evidence="1">The sequence shown here is derived from an EMBL/GenBank/DDBJ whole genome shotgun (WGS) entry which is preliminary data.</text>
</comment>
<protein>
    <submittedName>
        <fullName evidence="1">3-methyladenine DNA glycosylase AlkD</fullName>
    </submittedName>
</protein>
<reference evidence="1 2" key="1">
    <citation type="submission" date="2019-03" db="EMBL/GenBank/DDBJ databases">
        <title>Genomic Encyclopedia of Type Strains, Phase IV (KMG-IV): sequencing the most valuable type-strain genomes for metagenomic binning, comparative biology and taxonomic classification.</title>
        <authorList>
            <person name="Goeker M."/>
        </authorList>
    </citation>
    <scope>NUCLEOTIDE SEQUENCE [LARGE SCALE GENOMIC DNA]</scope>
    <source>
        <strain evidence="1 2">DSM 21667</strain>
    </source>
</reference>